<gene>
    <name evidence="1" type="ORF">F7725_009659</name>
</gene>
<dbReference type="OrthoDB" id="5979408at2759"/>
<reference evidence="1 2" key="1">
    <citation type="submission" date="2020-03" db="EMBL/GenBank/DDBJ databases">
        <title>Dissostichus mawsoni Genome sequencing and assembly.</title>
        <authorList>
            <person name="Park H."/>
        </authorList>
    </citation>
    <scope>NUCLEOTIDE SEQUENCE [LARGE SCALE GENOMIC DNA]</scope>
    <source>
        <strain evidence="1">DM0001</strain>
        <tissue evidence="1">Muscle</tissue>
    </source>
</reference>
<dbReference type="PANTHER" id="PTHR46880">
    <property type="entry name" value="RAS-ASSOCIATING DOMAIN-CONTAINING PROTEIN"/>
    <property type="match status" value="1"/>
</dbReference>
<organism evidence="1 2">
    <name type="scientific">Dissostichus mawsoni</name>
    <name type="common">Antarctic cod</name>
    <dbReference type="NCBI Taxonomy" id="36200"/>
    <lineage>
        <taxon>Eukaryota</taxon>
        <taxon>Metazoa</taxon>
        <taxon>Chordata</taxon>
        <taxon>Craniata</taxon>
        <taxon>Vertebrata</taxon>
        <taxon>Euteleostomi</taxon>
        <taxon>Actinopterygii</taxon>
        <taxon>Neopterygii</taxon>
        <taxon>Teleostei</taxon>
        <taxon>Neoteleostei</taxon>
        <taxon>Acanthomorphata</taxon>
        <taxon>Eupercaria</taxon>
        <taxon>Perciformes</taxon>
        <taxon>Notothenioidei</taxon>
        <taxon>Nototheniidae</taxon>
        <taxon>Dissostichus</taxon>
    </lineage>
</organism>
<dbReference type="AlphaFoldDB" id="A0A7J5XLQ1"/>
<dbReference type="PANTHER" id="PTHR46880:SF9">
    <property type="entry name" value="ZINC FINGER PROTEIN 862"/>
    <property type="match status" value="1"/>
</dbReference>
<comment type="caution">
    <text evidence="1">The sequence shown here is derived from an EMBL/GenBank/DDBJ whole genome shotgun (WGS) entry which is preliminary data.</text>
</comment>
<protein>
    <submittedName>
        <fullName evidence="1">Uncharacterized protein</fullName>
    </submittedName>
</protein>
<name>A0A7J5XLQ1_DISMA</name>
<evidence type="ECO:0000313" key="1">
    <source>
        <dbReference type="EMBL" id="KAF3837891.1"/>
    </source>
</evidence>
<dbReference type="EMBL" id="JAAKFY010000022">
    <property type="protein sequence ID" value="KAF3837891.1"/>
    <property type="molecule type" value="Genomic_DNA"/>
</dbReference>
<sequence length="216" mass="24401">MQRILQQLQGLSHCMQGKKDFVTLNRTTNIKKDTANTHGKSKSHIAAFQALTTPSPEVSDTVQCLQRLNDRTKEKMCKLFDIAYTVAHSEQPFRLFRTLVGLEKAWCGAWIAYQNSKACRLFIEHIAGTMKDQLHDLPDTCDAQGILKAVTQNQKLRQLKDLGEALEEHVLKPTRAQGTRWINHRRKALVALAANYRSLSVHLLQGADEPGQDKSN</sequence>
<evidence type="ECO:0000313" key="2">
    <source>
        <dbReference type="Proteomes" id="UP000518266"/>
    </source>
</evidence>
<dbReference type="Proteomes" id="UP000518266">
    <property type="component" value="Unassembled WGS sequence"/>
</dbReference>
<proteinExistence type="predicted"/>
<keyword evidence="2" id="KW-1185">Reference proteome</keyword>
<accession>A0A7J5XLQ1</accession>